<dbReference type="GO" id="GO:0017000">
    <property type="term" value="P:antibiotic biosynthetic process"/>
    <property type="evidence" value="ECO:0007669"/>
    <property type="project" value="UniProtKB-KW"/>
</dbReference>
<evidence type="ECO:0000313" key="7">
    <source>
        <dbReference type="Proteomes" id="UP000183700"/>
    </source>
</evidence>
<dbReference type="InterPro" id="IPR025110">
    <property type="entry name" value="AMP-bd_C"/>
</dbReference>
<dbReference type="Pfam" id="PF00501">
    <property type="entry name" value="AMP-binding"/>
    <property type="match status" value="5"/>
</dbReference>
<evidence type="ECO:0000256" key="4">
    <source>
        <dbReference type="ARBA" id="ARBA00023194"/>
    </source>
</evidence>
<feature type="domain" description="Carrier" evidence="5">
    <location>
        <begin position="477"/>
        <end position="552"/>
    </location>
</feature>
<evidence type="ECO:0000256" key="1">
    <source>
        <dbReference type="ARBA" id="ARBA00001957"/>
    </source>
</evidence>
<name>A0A1L8SZB1_9ENTE</name>
<dbReference type="SUPFAM" id="SSF56801">
    <property type="entry name" value="Acetyl-CoA synthetase-like"/>
    <property type="match status" value="5"/>
</dbReference>
<dbReference type="Pfam" id="PF00550">
    <property type="entry name" value="PP-binding"/>
    <property type="match status" value="4"/>
</dbReference>
<sequence>MIDNIVKAFESQVDKTPDLTAVEFAQKTMTYSELNDKANSIAKYLITEKTIGSGDIVPLLLSRNENIVIAMLAVLKTGAAYTALSLQYPESRINFVKEQTNAKLIIDDLFMSQKFKQYKENLDIEIKPENRAYIVYTSGTTGNPKGVVHTHKSVYSHVDAYSKFMSIGEYDHLNMLFLVNYVFSVATTQIYTALFHGHKLVISEPNCLENIEQFTKYINDKKINYFQSTPSLADSLDFSQLNELKIVGVAGEKLPASLVENANQNDVKLVNVYGQSEFHSVTAKVIRSVEDKNNIGSTLNSMKAYILDEDLNEVNIGEIGEICVEGQQLAEGYLNLNEETKKHFVKNPFTSGRLCRTGDLVRKLENNEFEFVGRNDFQLNINGIRTEPAEIETQINSVPGISNSVVVGYKGQFIIAYYVSDRKINDETIRKITNRKLPDYMQPHIYVWLKKLPLNDNGKLDRKSLPKVNISRKELIEPTNDYEKILVDSIEEILDIPAVSILENFFELGGTSLQAMKLANQVMKKTNKRLTTKEILGTLNIQQLAERLMEQNSEVENSLFPIIEQKKNLMSPAQKRTFVFYELNKNEIDYNEQTVLDFSGKIDVATIKNALLQMIRSHESLRTKFYSKNGNYIQEVLNEGTLDFELVSQVKDFSSLVTPFDLEHGITMHVRLIQGRDKDSLFIDKHHIITDGTSEELFYKELATLYKGERTEVNKYHYKDYSHWINNLDLRSEKKWWFDYLAGYQRLEIATDYRIQKNKPTVGKTKVIPFKKELLCKIRDFSKENKVSDYVLIFTTISMLLSKMYKSKDFVVGTVANGRVHEAAENMLGMFVNTLPVRVSVDTDQSARQFLNMMNENILSTLSNQNYQFENIAKDLDAANEGRNPFFDCMFVYQNTRYQDYFEGLAKKNPYKTTAAKFSLTFEIEDSGHSMDLFLNYDSSLFKQSTIDRLCKNFFTLLENYLVSNQETISELSALSKEDKNLLLNFDTLSKHGNVIKLIEEQVDKTPDNIALQFGECSLTYSELDNEINKLANYLITKRNVKIEQKIPLLLQRSEKMVIAILGVLKAGAAYVPISPKYPQDRIDYIIDTCESNFVIDDEFMSIEFPDDTHRPEVKINENNLAYIIFTSGTTGKPKGVMVEHGNLSNFVVEVSKMSHSGMAPGIINGAFFEYVFDASIHDLIRPFSMGESVVMLDTDLIYDIDKFINTLNHYKINAMGITPSLASKLDLNRVPSMKFIHCGGEAITTEVIEKYADTNIQINNCYGPTETTILSFVNNDVRDLSIGKPIGGVYPFILDDEKQLLPVGAVGNLFIGGKQVTRGYINQLEETRERYLDNPYGEGFIYDTGDVVRRLENGSYEYYGRKDQQVKIRGFRIELSEVEKQLQAIGKIEQAAVIVDKENLVAYYTSPEAIDSNFITESLNNYLPNYMIPIAYVHIKEIPITINGKLDIKRLPKPQYSKEYHAPETDREKEIAKAICKILELSKVSIDDDFFRMGGNSIAAISLASLIDVQVKDIFEQKTIRNLAKIENKNLEVEKQLFRNESDQILSYAQERLFYIDQLEGGTQAYNVPMEIVLNPTTNLSQLEQAIKKVVNRHEILRTIIKDSYQKVLEEEVTITHEPIDNSEFFSYKFDLTKEIPIKVNLYELVLSINIHHIAFDGWSTNIFLNEIAEVYNNNVLPNLEIQYKDFAKWQRITQNEEYLEEQKSYWVNKLTNYETLNLPTDFSRPSEFDYKGRELIYELRPGLMDDLEVIAKKQATSLFSVTLSAFMILLAAYSNQKDIVVGTPIANRQIKGTKDLIGFFVNTLALRNEVDLDLPIETLIQQNSQQVAEAQKYQDVPFENIVKYLDVESDLSRNPIFQIMFGFQDVSDVMSNSNLYQSINENLNLFSTKFDISVMHREDYIDFTYATSLFKKETILGIAETYENILEQIIVKSGQLISNIELETNILSRTEKAYPQETIDQLFEKVAINYPENKAIIYGTQELTYRELNQKANKFAHTLIDDYGILPGAQIPILLNRSENYVIAILGILKTGACYVPLSVEYPKERIDYILNKIKAPVIITDKFKITSGNTDNPNVEIENSDLAYIIFTSGTTGLPKGVMIEHRGVVNTIYNQIDLYNINETTRAIHFADFVFDASVFELFYTLLAGATTYLVDQEARKDYQLLRQMIVKNGIELATLPPAILSTENLLPLKTLIVAGETTPKEVFEAYDNNDTKIVNAYGPTETTVCATVKIYERDMDARNIGQALNNTTNFVLDSKLHDLPYNALGELYVGGAGLARGYIDDDGKTKASFINHPRFGRIYKTGDIVKRLPTNDLIYIGRNDSQVKLRGFRIELDEIEARMLEQESVLQCVALVKKNNIVVYYTGNLDHSLDNELPTYMVPNQYIKLSTIPLTINGKIDLRKLPEPVFERQEFIAPKTKRELEIAAAFSGLLGLDKVSITDDFYKLGGNSILALKLSNRIDLQVKQILQAKNIQQMAKLEKRSAQLNSYGDIKESSYELSFAQERLWFIDQFEHDLKAYNVPLVLELSPDVKLENLERAIKEIVNRHEVLRTLIIDGRQVIQEKTLYISHDSVEPSEFIEEPFDLSREFPIRVNIYDGQLMISIHHIAFDGWSTEILLTELNDLYLGKKLSSLTNQYKDYSGWQRHEFNGHSLEKQEAFWKDNLKGYEPLNLPSDFERPKEFSYRGADISIKFKSEWQEALETIARKYETSLYTIMLSLLDIMLAQYSYQQDIVVGTPIANRHIKGTEDLIGFFINTLPVRTEVKSDATVKDLILKNKKTIVNIQNNQDIPFEKIVDILNVPQDTSRNPIFQVLFSVQDFAPEKLIKNNLFMGCNEGLVLNSAKYDLSVLVENGGINFNYCTDIYSEYTIQSMIDSYSNLIEQVIEDENREIKNIQLTGKSSIGVKRYYPAKTVVDIFLDQVRKTPDLIAIEYQGKKITYSEFDSLTNQFANYLLENGVEKGDKIPVLLERSEKMSIAIWGILKAGCAYVPISPEFPEERKQYIIEQIESSFLIDEAFKGFEFTNKKVLDYRPELSDLAYIIFTSGTTGNPKGVMIEHSGLSNRIQWMNETYPINETDKVYQKTNFVFDVSVWEQVWALLVGARIVFAKENGHKDPLYLANEIRDKGITVMHFVPSMLDVFLDTLEIYSKDKHSSLDVSSLKYVFCSGEALSVASVERFKQMLPNTKLYNLYGPTEASIDVTAFDCSQPTIEKVLIGKPVANTNCYVLGKSGQLLPEGAIGELALGGIQLARGYINQAELTKEKFVDHSVAGRIYKTGDLVRILHTGEIEYLGRNDFQVKIHGLRIELTEIEKRVLQIEGIQQAIVLKVEDQLVVYYSGSMELSQEMIERTLREKLPDYMIPAYYIFMAEFPLTINGKLDRKALPVPTIKSEEFVEPNNSMEKNLQEIFSDILGIKANDISILTSFFNLGGDSIKAIQLSNRIKQKLDKSLSIKQIFDAKTIKEIAKIIEGLKEVEIINEQGELTGGVKLLPVQQWFFEEYNTAHFNQAFAIQLPEDVNIEKLRAALIDLINYHDALRIVFDNKNQYYSSKVNSVELSFVQNVDDINKLQRSFKLSDKLYRFAIKPDENILIMIGHHLIIDSVSWQIFTIDLKDLYEGKRLPKKQTSYRQWSNEIDDLSKKIDFNDDMKVPIQTYKRGKNYQKTSITVDTETTTKLVESVNNVYNTNINDILLTVLARTLKKVNNSDLTSIKLESHGRAELKDTLNIQRTVGWFTTIYPQLISTDLLKTKSLNRRVKDNGIDYVSKYGIHSKEIPGILFNYLGQIDTGETKEWSIVQTNLGESTNVVFDEDLTINGAVYNKILNLEFSGFIADIELIAQNYKLELESLVEILSKSERTYLTVEDINGLLTQQDLNILQKEQEVEAILPANSLQKGFVYQSLNNTTNDDAYIGSFIFEYEQSINIEAYKKAWKFAQQKYPSLRLSLNSKFGDILQIILKYGTLDFEYIENATIEEVINKERKVPFNLEKGNLFRIRLVKTGEEHFTCVLTNHHAILDGWSNPVLLNFVHEAYRTITQNNRVKVIEDTAYIKSQQYLEETKDLSKDYWNDNLKDVLHPDLAGIFNEDMRNTKIENFDRIEKPSDKIFKISGDSYNNLINFSKKQGITVNIVTQYVWHKVLSIYGGIKETTIGVVNSGRNLPIDGVEDSVGLYIRTLPVQFDHVKDSINNQLQKLQDLNNENMMHGNVNLAELQSNGERLFDTVFIYENYPMPVASDEKDQLRIIKSDGIEKLDYPISIVVFEAAGELSIRVKYAEELFSSTTIDSLFELMAYLIDQITQEVDTFKYVKNIPEFGEASYPTKTITTLFEQQVLLVPKKIALKYGDMQYTFEELNKAANRVAHALINEYGIKVGDKIPLILTKSEKMIIAILGVLKAGAVYVPMSPTFPKERITYIQKQVEASLTIDDKFMAKDFSIHDDNLDIEVRPESLAYIIFTSGTTGRPKGVMVEHRNFICYLGNILASIKNTGTQDIEFGCIAEYVFDIFGTEIFGQLLRGKPINLFTGTPEEFPDFMKTHYVTTLQSTPGKISYLFQDNDKEILGTNLSTILVGGEKMNDSFADRFRSINLINIYGPTEGTVWTSMKRIEKNYSNIGTPFPNYAHFILDEEMRLIPDGAIGELYVGGPQLSRGYYGQPELTNNSFLKNPYNYVGSTEYSRIYKTGDVVRRLLNHEFELIGRNDFQVKIRGFRIELGEIESAMLRVPGIKQVLALALGEPENKYLGVYYKSDEEIKKSIIEEVISQYLTDYMMPSGYQHVEEFPLTINGKIDRRALPEITYDNHLEFISPRNINENNVLLAVCDVLELDPKNVSILESFFNIGGDSIKVIKLISLIESRTGYRPTIKEIFDTKTIDKIARLISPESVNDDFIDKDELSVSKQVFLDIKDQKLSYAQQIYKQTQSNSYSNIKIRFKLKENVNPEQLAEAVIAVVDRQEILRTKLYDDYQIIDKSSLVVSNDKIDTKEYFAHVFNLEKEIPIKVNIYDNEFTCVIDHVAFDGWSTSLFLKEIEAFYDKKDLPDLPYQYKDYSKCQYEFLSSNKKQKQLDYWKKELIDYGGVYLSEKEPNRAVESTGGDIYLHISDKQYKKLQGMIKENNFTMHDILLAVFYLMTAQVSKQEKIAIAIPTLNRNISGVENLIGLFINQFLLQMNISKKMTFRDFVNVLNNKIISAQSNQDVPLAQMMKENNIKLKGNTLYFGIQGFKGEALSHSHLFEGIKEMNQQEQKDAFSDLTLFVWGQNLDFNYSKVLFKEETVQAYTNKYEKILNSVIENSDVILKELY</sequence>
<evidence type="ECO:0000259" key="5">
    <source>
        <dbReference type="PROSITE" id="PS50075"/>
    </source>
</evidence>
<dbReference type="GO" id="GO:0043041">
    <property type="term" value="P:amino acid activation for nonribosomal peptide biosynthetic process"/>
    <property type="evidence" value="ECO:0007669"/>
    <property type="project" value="TreeGrafter"/>
</dbReference>
<dbReference type="PANTHER" id="PTHR45527:SF1">
    <property type="entry name" value="FATTY ACID SYNTHASE"/>
    <property type="match status" value="1"/>
</dbReference>
<dbReference type="InterPro" id="IPR000873">
    <property type="entry name" value="AMP-dep_synth/lig_dom"/>
</dbReference>
<evidence type="ECO:0000256" key="3">
    <source>
        <dbReference type="ARBA" id="ARBA00022553"/>
    </source>
</evidence>
<dbReference type="PROSITE" id="PS50075">
    <property type="entry name" value="CARRIER"/>
    <property type="match status" value="5"/>
</dbReference>
<dbReference type="Gene3D" id="3.40.50.1820">
    <property type="entry name" value="alpha/beta hydrolase"/>
    <property type="match status" value="1"/>
</dbReference>
<dbReference type="NCBIfam" id="TIGR01733">
    <property type="entry name" value="AA-adenyl-dom"/>
    <property type="match status" value="4"/>
</dbReference>
<dbReference type="InterPro" id="IPR010071">
    <property type="entry name" value="AA_adenyl_dom"/>
</dbReference>
<dbReference type="InterPro" id="IPR045851">
    <property type="entry name" value="AMP-bd_C_sf"/>
</dbReference>
<comment type="cofactor">
    <cofactor evidence="1">
        <name>pantetheine 4'-phosphate</name>
        <dbReference type="ChEBI" id="CHEBI:47942"/>
    </cofactor>
</comment>
<dbReference type="Gene3D" id="1.10.1200.10">
    <property type="entry name" value="ACP-like"/>
    <property type="match status" value="4"/>
</dbReference>
<feature type="domain" description="Carrier" evidence="5">
    <location>
        <begin position="1463"/>
        <end position="1543"/>
    </location>
</feature>
<comment type="caution">
    <text evidence="6">The sequence shown here is derived from an EMBL/GenBank/DDBJ whole genome shotgun (WGS) entry which is preliminary data.</text>
</comment>
<dbReference type="Gene3D" id="3.30.559.30">
    <property type="entry name" value="Nonribosomal peptide synthetase, condensation domain"/>
    <property type="match status" value="6"/>
</dbReference>
<dbReference type="FunFam" id="3.40.50.980:FF:000002">
    <property type="entry name" value="Enterobactin synthetase component F"/>
    <property type="match status" value="1"/>
</dbReference>
<accession>A0A1L8SZB1</accession>
<dbReference type="Gene3D" id="3.40.50.12780">
    <property type="entry name" value="N-terminal domain of ligase-like"/>
    <property type="match status" value="5"/>
</dbReference>
<dbReference type="Pfam" id="PF00668">
    <property type="entry name" value="Condensation"/>
    <property type="match status" value="6"/>
</dbReference>
<dbReference type="SMART" id="SM00823">
    <property type="entry name" value="PKS_PP"/>
    <property type="match status" value="3"/>
</dbReference>
<organism evidence="6 7">
    <name type="scientific">Enterococcus devriesei</name>
    <dbReference type="NCBI Taxonomy" id="319970"/>
    <lineage>
        <taxon>Bacteria</taxon>
        <taxon>Bacillati</taxon>
        <taxon>Bacillota</taxon>
        <taxon>Bacilli</taxon>
        <taxon>Lactobacillales</taxon>
        <taxon>Enterococcaceae</taxon>
        <taxon>Enterococcus</taxon>
    </lineage>
</organism>
<keyword evidence="2" id="KW-0596">Phosphopantetheine</keyword>
<dbReference type="GO" id="GO:0003824">
    <property type="term" value="F:catalytic activity"/>
    <property type="evidence" value="ECO:0007669"/>
    <property type="project" value="InterPro"/>
</dbReference>
<feature type="domain" description="Carrier" evidence="5">
    <location>
        <begin position="2418"/>
        <end position="2493"/>
    </location>
</feature>
<dbReference type="Pfam" id="PF13193">
    <property type="entry name" value="AMP-binding_C"/>
    <property type="match status" value="1"/>
</dbReference>
<dbReference type="PANTHER" id="PTHR45527">
    <property type="entry name" value="NONRIBOSOMAL PEPTIDE SYNTHETASE"/>
    <property type="match status" value="1"/>
</dbReference>
<keyword evidence="7" id="KW-1185">Reference proteome</keyword>
<feature type="domain" description="Carrier" evidence="5">
    <location>
        <begin position="4804"/>
        <end position="4881"/>
    </location>
</feature>
<dbReference type="GO" id="GO:0031177">
    <property type="term" value="F:phosphopantetheine binding"/>
    <property type="evidence" value="ECO:0007669"/>
    <property type="project" value="InterPro"/>
</dbReference>
<dbReference type="GO" id="GO:0044550">
    <property type="term" value="P:secondary metabolite biosynthetic process"/>
    <property type="evidence" value="ECO:0007669"/>
    <property type="project" value="TreeGrafter"/>
</dbReference>
<dbReference type="EMBL" id="JXKM01000001">
    <property type="protein sequence ID" value="OJG37224.1"/>
    <property type="molecule type" value="Genomic_DNA"/>
</dbReference>
<dbReference type="SUPFAM" id="SSF47336">
    <property type="entry name" value="ACP-like"/>
    <property type="match status" value="5"/>
</dbReference>
<dbReference type="CDD" id="cd05930">
    <property type="entry name" value="A_NRPS"/>
    <property type="match status" value="5"/>
</dbReference>
<protein>
    <submittedName>
        <fullName evidence="6">Non-ribosomal peptide synthetase NpsA</fullName>
    </submittedName>
</protein>
<dbReference type="GO" id="GO:0005737">
    <property type="term" value="C:cytoplasm"/>
    <property type="evidence" value="ECO:0007669"/>
    <property type="project" value="TreeGrafter"/>
</dbReference>
<reference evidence="6 7" key="1">
    <citation type="submission" date="2014-12" db="EMBL/GenBank/DDBJ databases">
        <title>Draft genome sequences of 29 type strains of Enterococci.</title>
        <authorList>
            <person name="Zhong Z."/>
            <person name="Sun Z."/>
            <person name="Liu W."/>
            <person name="Zhang W."/>
            <person name="Zhang H."/>
        </authorList>
    </citation>
    <scope>NUCLEOTIDE SEQUENCE [LARGE SCALE GENOMIC DNA]</scope>
    <source>
        <strain evidence="6 7">DSM 22802</strain>
    </source>
</reference>
<dbReference type="PROSITE" id="PS00455">
    <property type="entry name" value="AMP_BINDING"/>
    <property type="match status" value="5"/>
</dbReference>
<dbReference type="InterPro" id="IPR023213">
    <property type="entry name" value="CAT-like_dom_sf"/>
</dbReference>
<dbReference type="PROSITE" id="PS00012">
    <property type="entry name" value="PHOSPHOPANTETHEINE"/>
    <property type="match status" value="1"/>
</dbReference>
<dbReference type="RefSeq" id="WP_071860726.1">
    <property type="nucleotide sequence ID" value="NZ_JBHLVS010000004.1"/>
</dbReference>
<keyword evidence="4" id="KW-0045">Antibiotic biosynthesis</keyword>
<evidence type="ECO:0000256" key="2">
    <source>
        <dbReference type="ARBA" id="ARBA00022450"/>
    </source>
</evidence>
<dbReference type="CDD" id="cd19531">
    <property type="entry name" value="LCL_NRPS-like"/>
    <property type="match status" value="2"/>
</dbReference>
<dbReference type="STRING" id="319970.RV00_GL000181"/>
<gene>
    <name evidence="6" type="ORF">RV00_GL000181</name>
</gene>
<dbReference type="InterPro" id="IPR020806">
    <property type="entry name" value="PKS_PP-bd"/>
</dbReference>
<dbReference type="InterPro" id="IPR020845">
    <property type="entry name" value="AMP-binding_CS"/>
</dbReference>
<dbReference type="GO" id="GO:0008610">
    <property type="term" value="P:lipid biosynthetic process"/>
    <property type="evidence" value="ECO:0007669"/>
    <property type="project" value="UniProtKB-ARBA"/>
</dbReference>
<proteinExistence type="predicted"/>
<keyword evidence="3" id="KW-0597">Phosphoprotein</keyword>
<dbReference type="InterPro" id="IPR009081">
    <property type="entry name" value="PP-bd_ACP"/>
</dbReference>
<dbReference type="Gene3D" id="3.30.559.10">
    <property type="entry name" value="Chloramphenicol acetyltransferase-like domain"/>
    <property type="match status" value="6"/>
</dbReference>
<dbReference type="InterPro" id="IPR006162">
    <property type="entry name" value="Ppantetheine_attach_site"/>
</dbReference>
<dbReference type="InterPro" id="IPR036736">
    <property type="entry name" value="ACP-like_sf"/>
</dbReference>
<dbReference type="InterPro" id="IPR042099">
    <property type="entry name" value="ANL_N_sf"/>
</dbReference>
<dbReference type="InterPro" id="IPR001242">
    <property type="entry name" value="Condensation_dom"/>
</dbReference>
<dbReference type="InterPro" id="IPR029058">
    <property type="entry name" value="AB_hydrolase_fold"/>
</dbReference>
<dbReference type="OrthoDB" id="9765680at2"/>
<dbReference type="Gene3D" id="3.30.300.30">
    <property type="match status" value="5"/>
</dbReference>
<dbReference type="SUPFAM" id="SSF52777">
    <property type="entry name" value="CoA-dependent acyltransferases"/>
    <property type="match status" value="12"/>
</dbReference>
<evidence type="ECO:0000313" key="6">
    <source>
        <dbReference type="EMBL" id="OJG37224.1"/>
    </source>
</evidence>
<dbReference type="Proteomes" id="UP000183700">
    <property type="component" value="Unassembled WGS sequence"/>
</dbReference>
<dbReference type="NCBIfam" id="NF003417">
    <property type="entry name" value="PRK04813.1"/>
    <property type="match status" value="5"/>
</dbReference>
<feature type="domain" description="Carrier" evidence="5">
    <location>
        <begin position="3399"/>
        <end position="3476"/>
    </location>
</feature>